<keyword evidence="1" id="KW-0472">Membrane</keyword>
<keyword evidence="3" id="KW-1185">Reference proteome</keyword>
<evidence type="ECO:0000256" key="1">
    <source>
        <dbReference type="SAM" id="Phobius"/>
    </source>
</evidence>
<dbReference type="OrthoDB" id="6519293at2"/>
<feature type="transmembrane region" description="Helical" evidence="1">
    <location>
        <begin position="6"/>
        <end position="23"/>
    </location>
</feature>
<dbReference type="Proteomes" id="UP000193104">
    <property type="component" value="Unassembled WGS sequence"/>
</dbReference>
<dbReference type="InterPro" id="IPR010351">
    <property type="entry name" value="DUF943"/>
</dbReference>
<proteinExistence type="predicted"/>
<protein>
    <submittedName>
        <fullName evidence="2">Uncharacterized protein</fullName>
    </submittedName>
</protein>
<accession>A0A1X1D9W5</accession>
<keyword evidence="1" id="KW-0812">Transmembrane</keyword>
<dbReference type="AlphaFoldDB" id="A0A1X1D9W5"/>
<evidence type="ECO:0000313" key="3">
    <source>
        <dbReference type="Proteomes" id="UP000193104"/>
    </source>
</evidence>
<keyword evidence="1" id="KW-1133">Transmembrane helix</keyword>
<evidence type="ECO:0000313" key="2">
    <source>
        <dbReference type="EMBL" id="ORM73472.1"/>
    </source>
</evidence>
<comment type="caution">
    <text evidence="2">The sequence shown here is derived from an EMBL/GenBank/DDBJ whole genome shotgun (WGS) entry which is preliminary data.</text>
</comment>
<dbReference type="Pfam" id="PF06092">
    <property type="entry name" value="DUF943"/>
    <property type="match status" value="1"/>
</dbReference>
<sequence length="149" mass="17415">MNNKILAGLILSAALTGGLYYYVNFRKVYIINVHQDHYSASIIVDQFPYSDNKKIKWWLSNRQQILEKYKINPFNENGAISYYFYEIGEGYQPLEQQDRICFDDMQPPANCLDKNLLMKIQRTRGNNVIFSSDSGSYLLDKDNKISKLH</sequence>
<dbReference type="RefSeq" id="WP_128600809.1">
    <property type="nucleotide sequence ID" value="NZ_MLFS01000020.1"/>
</dbReference>
<name>A0A1X1D9W5_9GAMM</name>
<dbReference type="EMBL" id="MLFS01000020">
    <property type="protein sequence ID" value="ORM73472.1"/>
    <property type="molecule type" value="Genomic_DNA"/>
</dbReference>
<organism evidence="2 3">
    <name type="scientific">Pantoea wallisii</name>
    <dbReference type="NCBI Taxonomy" id="1076551"/>
    <lineage>
        <taxon>Bacteria</taxon>
        <taxon>Pseudomonadati</taxon>
        <taxon>Pseudomonadota</taxon>
        <taxon>Gammaproteobacteria</taxon>
        <taxon>Enterobacterales</taxon>
        <taxon>Erwiniaceae</taxon>
        <taxon>Pantoea</taxon>
    </lineage>
</organism>
<reference evidence="2 3" key="1">
    <citation type="journal article" date="2017" name="Antonie Van Leeuwenhoek">
        <title>Phylogenomic resolution of the bacterial genus Pantoea and its relationship with Erwinia and Tatumella.</title>
        <authorList>
            <person name="Palmer M."/>
            <person name="Steenkamp E.T."/>
            <person name="Coetzee M.P."/>
            <person name="Chan W.Y."/>
            <person name="van Zyl E."/>
            <person name="De Maayer P."/>
            <person name="Coutinho T.A."/>
            <person name="Blom J."/>
            <person name="Smits T.H."/>
            <person name="Duffy B."/>
            <person name="Venter S.N."/>
        </authorList>
    </citation>
    <scope>NUCLEOTIDE SEQUENCE [LARGE SCALE GENOMIC DNA]</scope>
    <source>
        <strain evidence="2 3">LMG 26277</strain>
    </source>
</reference>
<gene>
    <name evidence="2" type="ORF">HA48_09145</name>
</gene>